<reference evidence="1 2" key="1">
    <citation type="submission" date="2014-08" db="EMBL/GenBank/DDBJ databases">
        <title>Complete genome sequence of Corynebacterium deserti GIMN1.010 (=DSM 45689), isolated from desert sand in western China.</title>
        <authorList>
            <person name="Ruckert C."/>
            <person name="Albersmeier A."/>
            <person name="Kalinowski J."/>
        </authorList>
    </citation>
    <scope>NUCLEOTIDE SEQUENCE [LARGE SCALE GENOMIC DNA]</scope>
    <source>
        <strain evidence="1 2">GIMN1.010</strain>
    </source>
</reference>
<keyword evidence="2" id="KW-1185">Reference proteome</keyword>
<name>A0A0M4CE22_9CORY</name>
<accession>A0A0M4CE22</accession>
<gene>
    <name evidence="1" type="ORF">CDES_07745</name>
</gene>
<organism evidence="1 2">
    <name type="scientific">Corynebacterium deserti GIMN1.010</name>
    <dbReference type="NCBI Taxonomy" id="931089"/>
    <lineage>
        <taxon>Bacteria</taxon>
        <taxon>Bacillati</taxon>
        <taxon>Actinomycetota</taxon>
        <taxon>Actinomycetes</taxon>
        <taxon>Mycobacteriales</taxon>
        <taxon>Corynebacteriaceae</taxon>
        <taxon>Corynebacterium</taxon>
    </lineage>
</organism>
<dbReference type="RefSeq" id="WP_053544955.1">
    <property type="nucleotide sequence ID" value="NZ_CP009220.1"/>
</dbReference>
<dbReference type="OrthoDB" id="4743133at2"/>
<evidence type="ECO:0000313" key="1">
    <source>
        <dbReference type="EMBL" id="ALC05954.1"/>
    </source>
</evidence>
<dbReference type="PATRIC" id="fig|931089.4.peg.1563"/>
<dbReference type="Proteomes" id="UP000068067">
    <property type="component" value="Chromosome"/>
</dbReference>
<dbReference type="EMBL" id="CP009220">
    <property type="protein sequence ID" value="ALC05954.1"/>
    <property type="molecule type" value="Genomic_DNA"/>
</dbReference>
<dbReference type="AlphaFoldDB" id="A0A0M4CE22"/>
<proteinExistence type="predicted"/>
<sequence length="91" mass="10218">MLHDVSSPFPLHDADRYDIDREGSREVIQELGIPEPHTPNNDSWARLPMRITTSAASGITLELGPYDFSGQDFLALEHAVNEMRAILDGYH</sequence>
<protein>
    <submittedName>
        <fullName evidence="1">Uncharacterized protein</fullName>
    </submittedName>
</protein>
<evidence type="ECO:0000313" key="2">
    <source>
        <dbReference type="Proteomes" id="UP000068067"/>
    </source>
</evidence>
<dbReference type="KEGG" id="cdx:CDES_07745"/>
<dbReference type="STRING" id="931089.CDES_07745"/>